<name>A0A432ZST0_9GAMM</name>
<evidence type="ECO:0000313" key="1">
    <source>
        <dbReference type="EMBL" id="RUO80856.1"/>
    </source>
</evidence>
<dbReference type="RefSeq" id="WP_126841384.1">
    <property type="nucleotide sequence ID" value="NZ_PIQH01000003.1"/>
</dbReference>
<dbReference type="AlphaFoldDB" id="A0A432ZST0"/>
<gene>
    <name evidence="1" type="ORF">CWI84_04530</name>
</gene>
<organism evidence="1 2">
    <name type="scientific">Idiomarina tyrosinivorans</name>
    <dbReference type="NCBI Taxonomy" id="1445662"/>
    <lineage>
        <taxon>Bacteria</taxon>
        <taxon>Pseudomonadati</taxon>
        <taxon>Pseudomonadota</taxon>
        <taxon>Gammaproteobacteria</taxon>
        <taxon>Alteromonadales</taxon>
        <taxon>Idiomarinaceae</taxon>
        <taxon>Idiomarina</taxon>
    </lineage>
</organism>
<sequence>MSVLTVLSGDIVASSSYTAAQLNNVIAALKSHFAEWQQHCDLRWQVYRGDAFQAYVSEPGQGLALALSVRARLATLTPQCQATQSLAVGQAELLRESPGESLGPVFEQSGRQLESQENGSLQLVLTDPELSTLSAWQLAVMLFDKLTGDLSQRQAEILLAWLQAPELSQQALADKLATSRQNVHLHFKRMNMDAIATTLNQFQEYPWR</sequence>
<proteinExistence type="predicted"/>
<accession>A0A432ZST0</accession>
<comment type="caution">
    <text evidence="1">The sequence shown here is derived from an EMBL/GenBank/DDBJ whole genome shotgun (WGS) entry which is preliminary data.</text>
</comment>
<keyword evidence="2" id="KW-1185">Reference proteome</keyword>
<dbReference type="EMBL" id="PIQH01000003">
    <property type="protein sequence ID" value="RUO80856.1"/>
    <property type="molecule type" value="Genomic_DNA"/>
</dbReference>
<dbReference type="Proteomes" id="UP000287996">
    <property type="component" value="Unassembled WGS sequence"/>
</dbReference>
<dbReference type="OrthoDB" id="7064118at2"/>
<evidence type="ECO:0000313" key="2">
    <source>
        <dbReference type="Proteomes" id="UP000287996"/>
    </source>
</evidence>
<protein>
    <submittedName>
        <fullName evidence="1">Uncharacterized protein</fullName>
    </submittedName>
</protein>
<reference evidence="1 2" key="1">
    <citation type="journal article" date="2011" name="Front. Microbiol.">
        <title>Genomic signatures of strain selection and enhancement in Bacillus atrophaeus var. globigii, a historical biowarfare simulant.</title>
        <authorList>
            <person name="Gibbons H.S."/>
            <person name="Broomall S.M."/>
            <person name="McNew L.A."/>
            <person name="Daligault H."/>
            <person name="Chapman C."/>
            <person name="Bruce D."/>
            <person name="Karavis M."/>
            <person name="Krepps M."/>
            <person name="McGregor P.A."/>
            <person name="Hong C."/>
            <person name="Park K.H."/>
            <person name="Akmal A."/>
            <person name="Feldman A."/>
            <person name="Lin J.S."/>
            <person name="Chang W.E."/>
            <person name="Higgs B.W."/>
            <person name="Demirev P."/>
            <person name="Lindquist J."/>
            <person name="Liem A."/>
            <person name="Fochler E."/>
            <person name="Read T.D."/>
            <person name="Tapia R."/>
            <person name="Johnson S."/>
            <person name="Bishop-Lilly K.A."/>
            <person name="Detter C."/>
            <person name="Han C."/>
            <person name="Sozhamannan S."/>
            <person name="Rosenzweig C.N."/>
            <person name="Skowronski E.W."/>
        </authorList>
    </citation>
    <scope>NUCLEOTIDE SEQUENCE [LARGE SCALE GENOMIC DNA]</scope>
    <source>
        <strain evidence="1 2">CC-PW-9</strain>
    </source>
</reference>